<protein>
    <submittedName>
        <fullName evidence="2">Uncharacterized protein</fullName>
    </submittedName>
</protein>
<organism evidence="2 3">
    <name type="scientific">Pelagimonas phthalicica</name>
    <dbReference type="NCBI Taxonomy" id="1037362"/>
    <lineage>
        <taxon>Bacteria</taxon>
        <taxon>Pseudomonadati</taxon>
        <taxon>Pseudomonadota</taxon>
        <taxon>Alphaproteobacteria</taxon>
        <taxon>Rhodobacterales</taxon>
        <taxon>Roseobacteraceae</taxon>
        <taxon>Pelagimonas</taxon>
    </lineage>
</organism>
<evidence type="ECO:0000256" key="1">
    <source>
        <dbReference type="SAM" id="SignalP"/>
    </source>
</evidence>
<evidence type="ECO:0000313" key="3">
    <source>
        <dbReference type="Proteomes" id="UP000225972"/>
    </source>
</evidence>
<evidence type="ECO:0000313" key="2">
    <source>
        <dbReference type="EMBL" id="SMX27836.1"/>
    </source>
</evidence>
<proteinExistence type="predicted"/>
<dbReference type="Proteomes" id="UP000225972">
    <property type="component" value="Unassembled WGS sequence"/>
</dbReference>
<dbReference type="EMBL" id="FXXP01000001">
    <property type="protein sequence ID" value="SMX27836.1"/>
    <property type="molecule type" value="Genomic_DNA"/>
</dbReference>
<keyword evidence="3" id="KW-1185">Reference proteome</keyword>
<dbReference type="AlphaFoldDB" id="A0A238JDC1"/>
<accession>A0A238JDC1</accession>
<name>A0A238JDC1_9RHOB</name>
<reference evidence="3" key="1">
    <citation type="submission" date="2017-05" db="EMBL/GenBank/DDBJ databases">
        <authorList>
            <person name="Rodrigo-Torres L."/>
            <person name="Arahal R. D."/>
            <person name="Lucena T."/>
        </authorList>
    </citation>
    <scope>NUCLEOTIDE SEQUENCE [LARGE SCALE GENOMIC DNA]</scope>
    <source>
        <strain evidence="3">CECT 8649</strain>
    </source>
</reference>
<feature type="chain" id="PRO_5013257802" evidence="1">
    <location>
        <begin position="24"/>
        <end position="134"/>
    </location>
</feature>
<keyword evidence="1" id="KW-0732">Signal</keyword>
<dbReference type="RefSeq" id="WP_099244287.1">
    <property type="nucleotide sequence ID" value="NZ_FXXP01000001.1"/>
</dbReference>
<sequence>MGDLKTILGSLTLALLSSLPAHAMPDAPRDQAQFFATCLGRFSATREHAWLMGGEDHQAEAGYSLFQDLLSAVIDDARQSGLSGKTVLANRIEAKMAHARLLQAATFQQDERRRHMSQRLADQHLMTCQIMVLS</sequence>
<dbReference type="OrthoDB" id="7872837at2"/>
<gene>
    <name evidence="2" type="ORF">TRP8649_01946</name>
</gene>
<feature type="signal peptide" evidence="1">
    <location>
        <begin position="1"/>
        <end position="23"/>
    </location>
</feature>